<evidence type="ECO:0000259" key="2">
    <source>
        <dbReference type="Pfam" id="PF20695"/>
    </source>
</evidence>
<evidence type="ECO:0000259" key="1">
    <source>
        <dbReference type="Pfam" id="PF01977"/>
    </source>
</evidence>
<dbReference type="Gene3D" id="3.40.1670.10">
    <property type="entry name" value="UbiD C-terminal domain-like"/>
    <property type="match status" value="1"/>
</dbReference>
<feature type="non-terminal residue" evidence="4">
    <location>
        <position position="1"/>
    </location>
</feature>
<feature type="domain" description="3-octaprenyl-4-hydroxybenzoate carboxy-lyase-like Rift-related" evidence="1">
    <location>
        <begin position="108"/>
        <end position="302"/>
    </location>
</feature>
<dbReference type="NCBIfam" id="TIGR00148">
    <property type="entry name" value="UbiD family decarboxylase"/>
    <property type="match status" value="1"/>
</dbReference>
<feature type="domain" description="3-octaprenyl-4-hydroxybenzoate carboxy-lyase-like C-terminal" evidence="3">
    <location>
        <begin position="308"/>
        <end position="431"/>
    </location>
</feature>
<dbReference type="GO" id="GO:0005737">
    <property type="term" value="C:cytoplasm"/>
    <property type="evidence" value="ECO:0007669"/>
    <property type="project" value="TreeGrafter"/>
</dbReference>
<dbReference type="Pfam" id="PF20695">
    <property type="entry name" value="UbiD_N"/>
    <property type="match status" value="1"/>
</dbReference>
<dbReference type="SUPFAM" id="SSF143968">
    <property type="entry name" value="UbiD C-terminal domain-like"/>
    <property type="match status" value="1"/>
</dbReference>
<feature type="non-terminal residue" evidence="4">
    <location>
        <position position="558"/>
    </location>
</feature>
<evidence type="ECO:0008006" key="5">
    <source>
        <dbReference type="Google" id="ProtNLM"/>
    </source>
</evidence>
<dbReference type="PANTHER" id="PTHR30108">
    <property type="entry name" value="3-OCTAPRENYL-4-HYDROXYBENZOATE CARBOXY-LYASE-RELATED"/>
    <property type="match status" value="1"/>
</dbReference>
<accession>A0A381R8S5</accession>
<gene>
    <name evidence="4" type="ORF">METZ01_LOCUS40458</name>
</gene>
<protein>
    <recommendedName>
        <fullName evidence="5">Menaquinone biosynthesis decarboxylase</fullName>
    </recommendedName>
</protein>
<dbReference type="InterPro" id="IPR002830">
    <property type="entry name" value="UbiD"/>
</dbReference>
<dbReference type="InterPro" id="IPR048304">
    <property type="entry name" value="UbiD_Rift_dom"/>
</dbReference>
<feature type="domain" description="3-octaprenyl-4-hydroxybenzoate carboxy-lyase-like N-terminal" evidence="2">
    <location>
        <begin position="1"/>
        <end position="75"/>
    </location>
</feature>
<evidence type="ECO:0000259" key="3">
    <source>
        <dbReference type="Pfam" id="PF20696"/>
    </source>
</evidence>
<dbReference type="SUPFAM" id="SSF50475">
    <property type="entry name" value="FMN-binding split barrel"/>
    <property type="match status" value="1"/>
</dbReference>
<dbReference type="InterPro" id="IPR049383">
    <property type="entry name" value="UbiD-like_N"/>
</dbReference>
<dbReference type="PANTHER" id="PTHR30108:SF7">
    <property type="entry name" value="3-POLYPRENYL-4-HYDROXYBENZOATE DECARBOXYLASE"/>
    <property type="match status" value="1"/>
</dbReference>
<dbReference type="InterPro" id="IPR049381">
    <property type="entry name" value="UbiD-like_C"/>
</dbReference>
<dbReference type="Pfam" id="PF01977">
    <property type="entry name" value="UbiD"/>
    <property type="match status" value="1"/>
</dbReference>
<dbReference type="GO" id="GO:0016831">
    <property type="term" value="F:carboxy-lyase activity"/>
    <property type="evidence" value="ECO:0007669"/>
    <property type="project" value="InterPro"/>
</dbReference>
<dbReference type="AlphaFoldDB" id="A0A381R8S5"/>
<reference evidence="4" key="1">
    <citation type="submission" date="2018-05" db="EMBL/GenBank/DDBJ databases">
        <authorList>
            <person name="Lanie J.A."/>
            <person name="Ng W.-L."/>
            <person name="Kazmierczak K.M."/>
            <person name="Andrzejewski T.M."/>
            <person name="Davidsen T.M."/>
            <person name="Wayne K.J."/>
            <person name="Tettelin H."/>
            <person name="Glass J.I."/>
            <person name="Rusch D."/>
            <person name="Podicherti R."/>
            <person name="Tsui H.-C.T."/>
            <person name="Winkler M.E."/>
        </authorList>
    </citation>
    <scope>NUCLEOTIDE SEQUENCE</scope>
</reference>
<organism evidence="4">
    <name type="scientific">marine metagenome</name>
    <dbReference type="NCBI Taxonomy" id="408172"/>
    <lineage>
        <taxon>unclassified sequences</taxon>
        <taxon>metagenomes</taxon>
        <taxon>ecological metagenomes</taxon>
    </lineage>
</organism>
<proteinExistence type="predicted"/>
<name>A0A381R8S5_9ZZZZ</name>
<evidence type="ECO:0000313" key="4">
    <source>
        <dbReference type="EMBL" id="SUZ87604.1"/>
    </source>
</evidence>
<dbReference type="EMBL" id="UINC01001732">
    <property type="protein sequence ID" value="SUZ87604.1"/>
    <property type="molecule type" value="Genomic_DNA"/>
</dbReference>
<dbReference type="Pfam" id="PF20696">
    <property type="entry name" value="UbiD_C"/>
    <property type="match status" value="1"/>
</dbReference>
<sequence length="558" mass="61448">LESANELRRIDALVDPYLEIAEIYDRVVKREGPALLFENVHGSDYPLLINPLGSARRIELALGRHPAEIGASLLELAEAVQPPQPRKLWKHRSTIREVLWSMRASRVRRAPVHQVIEEPDLSRLPVQTCWPEDGGPFITFGLVITKDPETRQRNVGLYRIQVYDATTAGMHWQIQKGGGFHYNKAERLGIPLEVAVVIGADPYLLMAAITSLPEGMDEISFSGLMRRAPCKLVRCKTIDLEVPAEAEIVLEGVVPPQERRLEGPFGDHFGHYSHASDYPVFHVKQVTRRRAPLYLSATVGKPPQEDKHLGNAVQEMIGPLIKIIHPEIKDLWAYYETGFHNLLVMSMDERYYKESMRTALALMGTGQLSLTKCGVLVDGNINVSDFDAVLREIRDNFDPASDFLLLPGVPQDTLDFTSFRMNLGSKMVLDATSGAKRTLHGTPGSDAAAVADAAGGDIPSIEGNFSGLIVPGLSSAYPGDEAIKAGERDEQNKGTENDLRVADPREIDSRILAHTTLQDSLLVAQVEVGGREVVERLVQAPLGPIKMVAAVSPDVPLD</sequence>